<organism evidence="1 2">
    <name type="scientific">Providencia alcalifaciens 205/92</name>
    <dbReference type="NCBI Taxonomy" id="1256988"/>
    <lineage>
        <taxon>Bacteria</taxon>
        <taxon>Pseudomonadati</taxon>
        <taxon>Pseudomonadota</taxon>
        <taxon>Gammaproteobacteria</taxon>
        <taxon>Enterobacterales</taxon>
        <taxon>Morganellaceae</taxon>
        <taxon>Providencia</taxon>
    </lineage>
</organism>
<proteinExistence type="predicted"/>
<name>A0AAV3MA00_9GAMM</name>
<dbReference type="Proteomes" id="UP000022311">
    <property type="component" value="Unassembled WGS sequence"/>
</dbReference>
<reference evidence="1 2" key="1">
    <citation type="submission" date="2014-01" db="EMBL/GenBank/DDBJ databases">
        <authorList>
            <person name="Durkin A.S."/>
            <person name="McCorrison J."/>
            <person name="Torralba M."/>
            <person name="Gillis M."/>
            <person name="Haft D.H."/>
            <person name="Methe B."/>
            <person name="Sutton G."/>
            <person name="Nelson K.E."/>
        </authorList>
    </citation>
    <scope>NUCLEOTIDE SEQUENCE [LARGE SCALE GENOMIC DNA]</scope>
    <source>
        <strain evidence="1 2">205/92</strain>
    </source>
</reference>
<comment type="caution">
    <text evidence="1">The sequence shown here is derived from an EMBL/GenBank/DDBJ whole genome shotgun (WGS) entry which is preliminary data.</text>
</comment>
<dbReference type="AntiFam" id="ANF00279">
    <property type="entry name" value="Spurious ORF (shadow ORF of EmrB)"/>
</dbReference>
<dbReference type="EMBL" id="JALD01000026">
    <property type="protein sequence ID" value="EUD12350.1"/>
    <property type="molecule type" value="Genomic_DNA"/>
</dbReference>
<evidence type="ECO:0000313" key="2">
    <source>
        <dbReference type="Proteomes" id="UP000022311"/>
    </source>
</evidence>
<evidence type="ECO:0000313" key="1">
    <source>
        <dbReference type="EMBL" id="EUD12350.1"/>
    </source>
</evidence>
<dbReference type="AlphaFoldDB" id="A0AAV3MA00"/>
<accession>A0AAV3MA00</accession>
<protein>
    <submittedName>
        <fullName evidence="1">Uncharacterized protein</fullName>
    </submittedName>
</protein>
<sequence length="44" mass="4914">MVESNTCMKVAKDKAIVIQANFEPVNGAFVTSVSPFTYCRHYSE</sequence>
<gene>
    <name evidence="1" type="ORF">HMPREF1563_3023</name>
</gene>